<protein>
    <submittedName>
        <fullName evidence="2">YfiR family protein</fullName>
    </submittedName>
</protein>
<feature type="chain" id="PRO_5046511219" evidence="1">
    <location>
        <begin position="32"/>
        <end position="181"/>
    </location>
</feature>
<proteinExistence type="predicted"/>
<comment type="caution">
    <text evidence="2">The sequence shown here is derived from an EMBL/GenBank/DDBJ whole genome shotgun (WGS) entry which is preliminary data.</text>
</comment>
<gene>
    <name evidence="2" type="ORF">RQP53_08795</name>
</gene>
<keyword evidence="1" id="KW-0732">Signal</keyword>
<organism evidence="2 3">
    <name type="scientific">Roseateles aquae</name>
    <dbReference type="NCBI Taxonomy" id="3077235"/>
    <lineage>
        <taxon>Bacteria</taxon>
        <taxon>Pseudomonadati</taxon>
        <taxon>Pseudomonadota</taxon>
        <taxon>Betaproteobacteria</taxon>
        <taxon>Burkholderiales</taxon>
        <taxon>Sphaerotilaceae</taxon>
        <taxon>Roseateles</taxon>
    </lineage>
</organism>
<evidence type="ECO:0000256" key="1">
    <source>
        <dbReference type="SAM" id="SignalP"/>
    </source>
</evidence>
<evidence type="ECO:0000313" key="2">
    <source>
        <dbReference type="EMBL" id="MDT8999361.1"/>
    </source>
</evidence>
<keyword evidence="3" id="KW-1185">Reference proteome</keyword>
<dbReference type="Pfam" id="PF13689">
    <property type="entry name" value="DUF4154"/>
    <property type="match status" value="1"/>
</dbReference>
<accession>A0ABU3P9V8</accession>
<dbReference type="InterPro" id="IPR025293">
    <property type="entry name" value="YfiR/HmsC-like"/>
</dbReference>
<dbReference type="Proteomes" id="UP001246372">
    <property type="component" value="Unassembled WGS sequence"/>
</dbReference>
<name>A0ABU3P9V8_9BURK</name>
<dbReference type="RefSeq" id="WP_315649858.1">
    <property type="nucleotide sequence ID" value="NZ_JAVXZY010000002.1"/>
</dbReference>
<reference evidence="2" key="1">
    <citation type="submission" date="2023-09" db="EMBL/GenBank/DDBJ databases">
        <title>Paucibacter sp. APW11 Genome sequencing and assembly.</title>
        <authorList>
            <person name="Kim I."/>
        </authorList>
    </citation>
    <scope>NUCLEOTIDE SEQUENCE</scope>
    <source>
        <strain evidence="2">APW11</strain>
    </source>
</reference>
<dbReference type="EMBL" id="JAVXZY010000002">
    <property type="protein sequence ID" value="MDT8999361.1"/>
    <property type="molecule type" value="Genomic_DNA"/>
</dbReference>
<evidence type="ECO:0000313" key="3">
    <source>
        <dbReference type="Proteomes" id="UP001246372"/>
    </source>
</evidence>
<feature type="signal peptide" evidence="1">
    <location>
        <begin position="1"/>
        <end position="31"/>
    </location>
</feature>
<sequence>MSVGLSWPTRRLKGVPRLCLPAVLSLGLAHAAPLQDESQLKAAFIYRFAQFTQWPPPPLKEFNYCIAGNAELQESLRAIARKPHDGIGARLQVLTAPPAPGQCQLLVMALSDRNELQRWQAALGDEPVLVVGDTPEAFRAGASIALVLEPNGLSFRINYTEAKRRGLVLSSQVLKLAREVR</sequence>